<name>A0A8J4A0L6_9ACTN</name>
<protein>
    <submittedName>
        <fullName evidence="1">Uncharacterized protein</fullName>
    </submittedName>
</protein>
<comment type="caution">
    <text evidence="1">The sequence shown here is derived from an EMBL/GenBank/DDBJ whole genome shotgun (WGS) entry which is preliminary data.</text>
</comment>
<proteinExistence type="predicted"/>
<dbReference type="EMBL" id="BOPH01000083">
    <property type="protein sequence ID" value="GIJ70910.1"/>
    <property type="molecule type" value="Genomic_DNA"/>
</dbReference>
<keyword evidence="2" id="KW-1185">Reference proteome</keyword>
<reference evidence="1" key="1">
    <citation type="submission" date="2021-01" db="EMBL/GenBank/DDBJ databases">
        <title>Whole genome shotgun sequence of Virgisporangium ochraceum NBRC 16418.</title>
        <authorList>
            <person name="Komaki H."/>
            <person name="Tamura T."/>
        </authorList>
    </citation>
    <scope>NUCLEOTIDE SEQUENCE</scope>
    <source>
        <strain evidence="1">NBRC 16418</strain>
    </source>
</reference>
<gene>
    <name evidence="1" type="ORF">Voc01_058270</name>
</gene>
<sequence length="159" mass="17669">MDVIAQWVRTSWTKASRGGAAAARRNAVPVGFPVPRGPLPLWHEVLLDEATGFAPRETCASALPDRGRVTLAEVDGRLRVRLTPATFGMPDRRRRPPAVWLRAGEWVRWHINYRFSMPVALGGAWSYRLDTLNLAYGPAGPDLFAGTPTRLVDERTALR</sequence>
<evidence type="ECO:0000313" key="2">
    <source>
        <dbReference type="Proteomes" id="UP000635606"/>
    </source>
</evidence>
<accession>A0A8J4A0L6</accession>
<dbReference type="RefSeq" id="WP_203930802.1">
    <property type="nucleotide sequence ID" value="NZ_BOPH01000083.1"/>
</dbReference>
<evidence type="ECO:0000313" key="1">
    <source>
        <dbReference type="EMBL" id="GIJ70910.1"/>
    </source>
</evidence>
<dbReference type="Proteomes" id="UP000635606">
    <property type="component" value="Unassembled WGS sequence"/>
</dbReference>
<organism evidence="1 2">
    <name type="scientific">Virgisporangium ochraceum</name>
    <dbReference type="NCBI Taxonomy" id="65505"/>
    <lineage>
        <taxon>Bacteria</taxon>
        <taxon>Bacillati</taxon>
        <taxon>Actinomycetota</taxon>
        <taxon>Actinomycetes</taxon>
        <taxon>Micromonosporales</taxon>
        <taxon>Micromonosporaceae</taxon>
        <taxon>Virgisporangium</taxon>
    </lineage>
</organism>
<dbReference type="AlphaFoldDB" id="A0A8J4A0L6"/>